<evidence type="ECO:0000256" key="7">
    <source>
        <dbReference type="ARBA" id="ARBA00023242"/>
    </source>
</evidence>
<sequence length="368" mass="39801">MDEARDNMNSFVEYSICNTSTTGAYSVSKSAHHHHNLHHHHHPLDQHQSFQVTSTFHTVPTCSPSSVNGTRSDSTMYSGDGRLYGGTGARHQQTHNGYPNHPHLHQSQGLQSGILQPYNNGNSGSTGVYAGQACAANSEYVSPTGPPNSVHPQYFMDESVASSYYHQSTFPSSAPTYGALAGAYCGPQGSLAASQYSQQLGGGLDTAGYLGLPPGGGYGELPVSQDRERGDEESQQAGQGQTFDWMKVKRNPPKTVKVSDFGLSGAHNNAIRTNFSTRQLTELEKEFHFSKYLTRARRVEIAATLELNETQVKIWFQNRRMKQKKREREGASTAPSSSGTAGGSKKDLEDTDHSSASTSPGASPISET</sequence>
<evidence type="ECO:0000256" key="4">
    <source>
        <dbReference type="ARBA" id="ARBA00023125"/>
    </source>
</evidence>
<dbReference type="InterPro" id="IPR009057">
    <property type="entry name" value="Homeodomain-like_sf"/>
</dbReference>
<protein>
    <submittedName>
        <fullName evidence="12">Homeobox B1a</fullName>
    </submittedName>
</protein>
<keyword evidence="3" id="KW-0805">Transcription regulation</keyword>
<dbReference type="Pfam" id="PF00046">
    <property type="entry name" value="Homeodomain"/>
    <property type="match status" value="1"/>
</dbReference>
<feature type="compositionally biased region" description="Polar residues" evidence="10">
    <location>
        <begin position="354"/>
        <end position="368"/>
    </location>
</feature>
<dbReference type="PANTHER" id="PTHR45946:SF5">
    <property type="entry name" value="HOMEOBOX PROTEIN HOX-B1"/>
    <property type="match status" value="1"/>
</dbReference>
<evidence type="ECO:0000256" key="9">
    <source>
        <dbReference type="RuleBase" id="RU000682"/>
    </source>
</evidence>
<keyword evidence="2" id="KW-0217">Developmental protein</keyword>
<feature type="region of interest" description="Disordered" evidence="10">
    <location>
        <begin position="319"/>
        <end position="368"/>
    </location>
</feature>
<dbReference type="FunFam" id="1.10.10.60:FF:000113">
    <property type="entry name" value="homeobox protein Hox-B1"/>
    <property type="match status" value="1"/>
</dbReference>
<keyword evidence="6" id="KW-0804">Transcription</keyword>
<dbReference type="GO" id="GO:0000981">
    <property type="term" value="F:DNA-binding transcription factor activity, RNA polymerase II-specific"/>
    <property type="evidence" value="ECO:0007669"/>
    <property type="project" value="InterPro"/>
</dbReference>
<proteinExistence type="predicted"/>
<feature type="region of interest" description="Disordered" evidence="10">
    <location>
        <begin position="60"/>
        <end position="107"/>
    </location>
</feature>
<dbReference type="PRINTS" id="PR00024">
    <property type="entry name" value="HOMEOBOX"/>
</dbReference>
<reference evidence="12" key="3">
    <citation type="submission" date="2025-09" db="UniProtKB">
        <authorList>
            <consortium name="Ensembl"/>
        </authorList>
    </citation>
    <scope>IDENTIFICATION</scope>
</reference>
<dbReference type="InParanoid" id="A0A665UBU2"/>
<dbReference type="SMART" id="SM00389">
    <property type="entry name" value="HOX"/>
    <property type="match status" value="1"/>
</dbReference>
<feature type="region of interest" description="Disordered" evidence="10">
    <location>
        <begin position="27"/>
        <end position="47"/>
    </location>
</feature>
<dbReference type="CDD" id="cd00086">
    <property type="entry name" value="homeodomain"/>
    <property type="match status" value="1"/>
</dbReference>
<evidence type="ECO:0000256" key="2">
    <source>
        <dbReference type="ARBA" id="ARBA00022473"/>
    </source>
</evidence>
<dbReference type="SUPFAM" id="SSF46689">
    <property type="entry name" value="Homeodomain-like"/>
    <property type="match status" value="1"/>
</dbReference>
<feature type="domain" description="Homeobox" evidence="11">
    <location>
        <begin position="266"/>
        <end position="326"/>
    </location>
</feature>
<evidence type="ECO:0000256" key="5">
    <source>
        <dbReference type="ARBA" id="ARBA00023155"/>
    </source>
</evidence>
<evidence type="ECO:0000313" key="13">
    <source>
        <dbReference type="Proteomes" id="UP000472264"/>
    </source>
</evidence>
<evidence type="ECO:0000256" key="1">
    <source>
        <dbReference type="ARBA" id="ARBA00004123"/>
    </source>
</evidence>
<dbReference type="AlphaFoldDB" id="A0A665UBU2"/>
<keyword evidence="7 8" id="KW-0539">Nucleus</keyword>
<dbReference type="InterPro" id="IPR017970">
    <property type="entry name" value="Homeobox_CS"/>
</dbReference>
<dbReference type="GO" id="GO:0005634">
    <property type="term" value="C:nucleus"/>
    <property type="evidence" value="ECO:0007669"/>
    <property type="project" value="UniProtKB-SubCell"/>
</dbReference>
<evidence type="ECO:0000256" key="3">
    <source>
        <dbReference type="ARBA" id="ARBA00023015"/>
    </source>
</evidence>
<feature type="compositionally biased region" description="Polar residues" evidence="10">
    <location>
        <begin position="60"/>
        <end position="77"/>
    </location>
</feature>
<dbReference type="Proteomes" id="UP000472264">
    <property type="component" value="Chromosome 8"/>
</dbReference>
<feature type="DNA-binding region" description="Homeobox" evidence="8">
    <location>
        <begin position="268"/>
        <end position="327"/>
    </location>
</feature>
<dbReference type="InterPro" id="IPR020479">
    <property type="entry name" value="HD_metazoa"/>
</dbReference>
<organism evidence="12 13">
    <name type="scientific">Echeneis naucrates</name>
    <name type="common">Live sharksucker</name>
    <dbReference type="NCBI Taxonomy" id="173247"/>
    <lineage>
        <taxon>Eukaryota</taxon>
        <taxon>Metazoa</taxon>
        <taxon>Chordata</taxon>
        <taxon>Craniata</taxon>
        <taxon>Vertebrata</taxon>
        <taxon>Euteleostomi</taxon>
        <taxon>Actinopterygii</taxon>
        <taxon>Neopterygii</taxon>
        <taxon>Teleostei</taxon>
        <taxon>Neoteleostei</taxon>
        <taxon>Acanthomorphata</taxon>
        <taxon>Carangaria</taxon>
        <taxon>Carangiformes</taxon>
        <taxon>Echeneidae</taxon>
        <taxon>Echeneis</taxon>
    </lineage>
</organism>
<comment type="subcellular location">
    <subcellularLocation>
        <location evidence="1 8 9">Nucleus</location>
    </subcellularLocation>
</comment>
<feature type="compositionally biased region" description="Basic residues" evidence="10">
    <location>
        <begin position="30"/>
        <end position="42"/>
    </location>
</feature>
<evidence type="ECO:0000256" key="8">
    <source>
        <dbReference type="PROSITE-ProRule" id="PRU00108"/>
    </source>
</evidence>
<dbReference type="PANTHER" id="PTHR45946">
    <property type="entry name" value="HOMEOBOX PROTEIN ROUGH-RELATED"/>
    <property type="match status" value="1"/>
</dbReference>
<keyword evidence="13" id="KW-1185">Reference proteome</keyword>
<keyword evidence="5 8" id="KW-0371">Homeobox</keyword>
<evidence type="ECO:0000313" key="12">
    <source>
        <dbReference type="Ensembl" id="ENSENLP00000016756.1"/>
    </source>
</evidence>
<evidence type="ECO:0000256" key="6">
    <source>
        <dbReference type="ARBA" id="ARBA00023163"/>
    </source>
</evidence>
<dbReference type="Gene3D" id="1.10.10.60">
    <property type="entry name" value="Homeodomain-like"/>
    <property type="match status" value="1"/>
</dbReference>
<name>A0A665UBU2_ECHNA</name>
<dbReference type="OMA" id="HHEQHTH"/>
<keyword evidence="4 8" id="KW-0238">DNA-binding</keyword>
<reference evidence="12" key="1">
    <citation type="submission" date="2021-04" db="EMBL/GenBank/DDBJ databases">
        <authorList>
            <consortium name="Wellcome Sanger Institute Data Sharing"/>
        </authorList>
    </citation>
    <scope>NUCLEOTIDE SEQUENCE [LARGE SCALE GENOMIC DNA]</scope>
</reference>
<dbReference type="PROSITE" id="PS00027">
    <property type="entry name" value="HOMEOBOX_1"/>
    <property type="match status" value="1"/>
</dbReference>
<gene>
    <name evidence="12" type="primary">hoxb1a</name>
</gene>
<dbReference type="InterPro" id="IPR046327">
    <property type="entry name" value="HXA1/B1/D1"/>
</dbReference>
<dbReference type="FunCoup" id="A0A665UBU2">
    <property type="interactions" value="119"/>
</dbReference>
<evidence type="ECO:0000256" key="10">
    <source>
        <dbReference type="SAM" id="MobiDB-lite"/>
    </source>
</evidence>
<dbReference type="GO" id="GO:0000978">
    <property type="term" value="F:RNA polymerase II cis-regulatory region sequence-specific DNA binding"/>
    <property type="evidence" value="ECO:0007669"/>
    <property type="project" value="TreeGrafter"/>
</dbReference>
<dbReference type="PROSITE" id="PS50071">
    <property type="entry name" value="HOMEOBOX_2"/>
    <property type="match status" value="1"/>
</dbReference>
<dbReference type="Ensembl" id="ENSENLT00000017372.1">
    <property type="protein sequence ID" value="ENSENLP00000016756.1"/>
    <property type="gene ID" value="ENSENLG00000007719.1"/>
</dbReference>
<evidence type="ECO:0000259" key="11">
    <source>
        <dbReference type="PROSITE" id="PS50071"/>
    </source>
</evidence>
<reference evidence="12" key="2">
    <citation type="submission" date="2025-08" db="UniProtKB">
        <authorList>
            <consortium name="Ensembl"/>
        </authorList>
    </citation>
    <scope>IDENTIFICATION</scope>
</reference>
<feature type="compositionally biased region" description="Basic and acidic residues" evidence="10">
    <location>
        <begin position="344"/>
        <end position="353"/>
    </location>
</feature>
<accession>A0A665UBU2</accession>
<dbReference type="InterPro" id="IPR001356">
    <property type="entry name" value="HD"/>
</dbReference>
<feature type="region of interest" description="Disordered" evidence="10">
    <location>
        <begin position="215"/>
        <end position="241"/>
    </location>
</feature>